<dbReference type="InterPro" id="IPR007159">
    <property type="entry name" value="SpoVT-AbrB_dom"/>
</dbReference>
<dbReference type="InterPro" id="IPR051734">
    <property type="entry name" value="VapB_TA_antitoxins"/>
</dbReference>
<proteinExistence type="inferred from homology"/>
<protein>
    <submittedName>
        <fullName evidence="4">Type II toxin-antitoxin system VapB family antitoxin</fullName>
    </submittedName>
</protein>
<dbReference type="InterPro" id="IPR037914">
    <property type="entry name" value="SpoVT-AbrB_sf"/>
</dbReference>
<evidence type="ECO:0000259" key="3">
    <source>
        <dbReference type="PROSITE" id="PS51740"/>
    </source>
</evidence>
<evidence type="ECO:0000256" key="2">
    <source>
        <dbReference type="PROSITE-ProRule" id="PRU01076"/>
    </source>
</evidence>
<organism evidence="4 5">
    <name type="scientific">Aurantimonas marianensis</name>
    <dbReference type="NCBI Taxonomy" id="2920428"/>
    <lineage>
        <taxon>Bacteria</taxon>
        <taxon>Pseudomonadati</taxon>
        <taxon>Pseudomonadota</taxon>
        <taxon>Alphaproteobacteria</taxon>
        <taxon>Hyphomicrobiales</taxon>
        <taxon>Aurantimonadaceae</taxon>
        <taxon>Aurantimonas</taxon>
    </lineage>
</organism>
<dbReference type="Proteomes" id="UP001155220">
    <property type="component" value="Unassembled WGS sequence"/>
</dbReference>
<evidence type="ECO:0000256" key="1">
    <source>
        <dbReference type="ARBA" id="ARBA00007924"/>
    </source>
</evidence>
<comment type="caution">
    <text evidence="4">The sequence shown here is derived from an EMBL/GenBank/DDBJ whole genome shotgun (WGS) entry which is preliminary data.</text>
</comment>
<dbReference type="InterPro" id="IPR047976">
    <property type="entry name" value="Anti_VapB2-like"/>
</dbReference>
<dbReference type="NCBIfam" id="NF040493">
    <property type="entry name" value="TA_anti_VapB"/>
    <property type="match status" value="1"/>
</dbReference>
<dbReference type="GO" id="GO:0003677">
    <property type="term" value="F:DNA binding"/>
    <property type="evidence" value="ECO:0007669"/>
    <property type="project" value="UniProtKB-UniRule"/>
</dbReference>
<dbReference type="Pfam" id="PF04014">
    <property type="entry name" value="MazE_antitoxin"/>
    <property type="match status" value="1"/>
</dbReference>
<dbReference type="EMBL" id="JALHBS010000016">
    <property type="protein sequence ID" value="MCP3054027.1"/>
    <property type="molecule type" value="Genomic_DNA"/>
</dbReference>
<dbReference type="Gene3D" id="2.10.260.10">
    <property type="match status" value="1"/>
</dbReference>
<dbReference type="SMART" id="SM00966">
    <property type="entry name" value="SpoVT_AbrB"/>
    <property type="match status" value="1"/>
</dbReference>
<accession>A0A9X2KGU0</accession>
<dbReference type="AlphaFoldDB" id="A0A9X2KGU0"/>
<feature type="domain" description="SpoVT-AbrB" evidence="3">
    <location>
        <begin position="4"/>
        <end position="44"/>
    </location>
</feature>
<dbReference type="PANTHER" id="PTHR37550:SF1">
    <property type="entry name" value="SSL1300 PROTEIN"/>
    <property type="match status" value="1"/>
</dbReference>
<dbReference type="PROSITE" id="PS51740">
    <property type="entry name" value="SPOVT_ABRB"/>
    <property type="match status" value="1"/>
</dbReference>
<dbReference type="SUPFAM" id="SSF89447">
    <property type="entry name" value="AbrB/MazE/MraZ-like"/>
    <property type="match status" value="1"/>
</dbReference>
<name>A0A9X2KGU0_9HYPH</name>
<dbReference type="PANTHER" id="PTHR37550">
    <property type="entry name" value="ANTITOXIN VAPB1"/>
    <property type="match status" value="1"/>
</dbReference>
<gene>
    <name evidence="4" type="primary">vapB</name>
    <name evidence="4" type="ORF">MJ956_02545</name>
</gene>
<keyword evidence="2" id="KW-0238">DNA-binding</keyword>
<reference evidence="4" key="1">
    <citation type="submission" date="2022-03" db="EMBL/GenBank/DDBJ databases">
        <title>Aurantimonas Liuensis sp. Nov., isolated from the hadal seawater of the Mariana Trench.</title>
        <authorList>
            <person name="Liu R."/>
        </authorList>
    </citation>
    <scope>NUCLEOTIDE SEQUENCE</scope>
    <source>
        <strain evidence="4">LRZ36</strain>
    </source>
</reference>
<comment type="similarity">
    <text evidence="1">Belongs to the VapB family.</text>
</comment>
<keyword evidence="5" id="KW-1185">Reference proteome</keyword>
<evidence type="ECO:0000313" key="5">
    <source>
        <dbReference type="Proteomes" id="UP001155220"/>
    </source>
</evidence>
<dbReference type="RefSeq" id="WP_253962909.1">
    <property type="nucleotide sequence ID" value="NZ_JALHBS010000016.1"/>
</dbReference>
<evidence type="ECO:0000313" key="4">
    <source>
        <dbReference type="EMBL" id="MCP3054027.1"/>
    </source>
</evidence>
<sequence>MSTAKVFWSGRSQAVRLPKEFRFAGETVRIRRHGSAVILEPVEQDWKWLDDLIGPVDSDFQSAAKARPTEEQERDFSVFE</sequence>